<dbReference type="PROSITE" id="PS00028">
    <property type="entry name" value="ZINC_FINGER_C2H2_1"/>
    <property type="match status" value="1"/>
</dbReference>
<dbReference type="Gene3D" id="2.60.120.10">
    <property type="entry name" value="Jelly Rolls"/>
    <property type="match status" value="1"/>
</dbReference>
<feature type="region of interest" description="Disordered" evidence="1">
    <location>
        <begin position="1"/>
        <end position="59"/>
    </location>
</feature>
<evidence type="ECO:0000313" key="3">
    <source>
        <dbReference type="EMBL" id="VUC38230.1"/>
    </source>
</evidence>
<dbReference type="InterPro" id="IPR014710">
    <property type="entry name" value="RmlC-like_jellyroll"/>
</dbReference>
<keyword evidence="4" id="KW-1185">Reference proteome</keyword>
<dbReference type="InterPro" id="IPR013087">
    <property type="entry name" value="Znf_C2H2_type"/>
</dbReference>
<reference evidence="3 4" key="1">
    <citation type="submission" date="2019-06" db="EMBL/GenBank/DDBJ databases">
        <authorList>
            <person name="Broberg M."/>
        </authorList>
    </citation>
    <scope>NUCLEOTIDE SEQUENCE [LARGE SCALE GENOMIC DNA]</scope>
</reference>
<comment type="caution">
    <text evidence="3">The sequence shown here is derived from an EMBL/GenBank/DDBJ whole genome shotgun (WGS) entry which is preliminary data.</text>
</comment>
<accession>A0ABY6V657</accession>
<feature type="compositionally biased region" description="Low complexity" evidence="1">
    <location>
        <begin position="35"/>
        <end position="52"/>
    </location>
</feature>
<feature type="compositionally biased region" description="Basic and acidic residues" evidence="1">
    <location>
        <begin position="339"/>
        <end position="348"/>
    </location>
</feature>
<feature type="domain" description="C2H2-type" evidence="2">
    <location>
        <begin position="116"/>
        <end position="139"/>
    </location>
</feature>
<name>A0ABY6V657_BIOOC</name>
<dbReference type="InterPro" id="IPR011051">
    <property type="entry name" value="RmlC_Cupin_sf"/>
</dbReference>
<evidence type="ECO:0000313" key="4">
    <source>
        <dbReference type="Proteomes" id="UP000766486"/>
    </source>
</evidence>
<dbReference type="CDD" id="cd02208">
    <property type="entry name" value="cupin_RmlC-like"/>
    <property type="match status" value="1"/>
</dbReference>
<sequence length="533" mass="58980">MASYSPDNLGHTRVEPSLSRQSTGGGERSSRRSSSRASTSTSTPKPSIASPSGRRTVYDLKEQERCVTLKGKTLPVIANVNNHSYRHILESGEQKPTGGVLIPEHYRPIGPKQYQCPVRGCERVYEKITGLGGHFSMSHNTTAFNDNRDGTLSPLGPYEADAMVTSFPGVIVSRNPNTIVPPPVQGQTPVYPPRPAITAPSPRQPGVYLRNLLSAQQRAYTRQDIVFMMGLPQLRELPKLWAPHLMSKCLPEGLYAIVLAFLVGEDVSATNRCSRSEKINQSIRIPAGMPKAAKDLLTRTESCVGCLYHNHGYPLHPTPCDWTPAHEVHLLGLSQSIEGRSRSADSTRGRRSARLKNEESVSQSIASREPSEEKEEEEDEEEEEEEEKAKIESPPPRRATRKQTATSRNDPSKMEDWEFAPGRQLDEKTGEPFAFSGPYVTSQNAIQVAEDIGFHRLRIPPGGTQHWNVKKDVLRTCEVISGKLELKVGDVKAQPIGAGGLFMIRPGMKVTVENRQYDEAVISCYNFSNYSLA</sequence>
<dbReference type="Proteomes" id="UP000766486">
    <property type="component" value="Unassembled WGS sequence"/>
</dbReference>
<evidence type="ECO:0000259" key="2">
    <source>
        <dbReference type="PROSITE" id="PS00028"/>
    </source>
</evidence>
<evidence type="ECO:0000256" key="1">
    <source>
        <dbReference type="SAM" id="MobiDB-lite"/>
    </source>
</evidence>
<dbReference type="EMBL" id="CABFNS010001138">
    <property type="protein sequence ID" value="VUC38230.1"/>
    <property type="molecule type" value="Genomic_DNA"/>
</dbReference>
<dbReference type="SUPFAM" id="SSF51182">
    <property type="entry name" value="RmlC-like cupins"/>
    <property type="match status" value="1"/>
</dbReference>
<gene>
    <name evidence="3" type="ORF">CLO192961_LOCUS496093</name>
</gene>
<feature type="compositionally biased region" description="Acidic residues" evidence="1">
    <location>
        <begin position="372"/>
        <end position="386"/>
    </location>
</feature>
<organism evidence="3 4">
    <name type="scientific">Bionectria ochroleuca</name>
    <name type="common">Gliocladium roseum</name>
    <dbReference type="NCBI Taxonomy" id="29856"/>
    <lineage>
        <taxon>Eukaryota</taxon>
        <taxon>Fungi</taxon>
        <taxon>Dikarya</taxon>
        <taxon>Ascomycota</taxon>
        <taxon>Pezizomycotina</taxon>
        <taxon>Sordariomycetes</taxon>
        <taxon>Hypocreomycetidae</taxon>
        <taxon>Hypocreales</taxon>
        <taxon>Bionectriaceae</taxon>
        <taxon>Clonostachys</taxon>
    </lineage>
</organism>
<proteinExistence type="predicted"/>
<protein>
    <recommendedName>
        <fullName evidence="2">C2H2-type domain-containing protein</fullName>
    </recommendedName>
</protein>
<feature type="region of interest" description="Disordered" evidence="1">
    <location>
        <begin position="338"/>
        <end position="416"/>
    </location>
</feature>